<evidence type="ECO:0000313" key="4">
    <source>
        <dbReference type="Proteomes" id="UP000653305"/>
    </source>
</evidence>
<protein>
    <recommendedName>
        <fullName evidence="2">PGG domain-containing protein</fullName>
    </recommendedName>
</protein>
<name>A0A830BVF1_9LAMI</name>
<dbReference type="Proteomes" id="UP000653305">
    <property type="component" value="Unassembled WGS sequence"/>
</dbReference>
<dbReference type="OrthoDB" id="909233at2759"/>
<feature type="domain" description="PGG" evidence="2">
    <location>
        <begin position="126"/>
        <end position="224"/>
    </location>
</feature>
<reference evidence="3" key="1">
    <citation type="submission" date="2020-07" db="EMBL/GenBank/DDBJ databases">
        <title>Ethylene signaling mediates host invasion by parasitic plants.</title>
        <authorList>
            <person name="Yoshida S."/>
        </authorList>
    </citation>
    <scope>NUCLEOTIDE SEQUENCE</scope>
    <source>
        <strain evidence="3">Okayama</strain>
    </source>
</reference>
<feature type="transmembrane region" description="Helical" evidence="1">
    <location>
        <begin position="182"/>
        <end position="202"/>
    </location>
</feature>
<keyword evidence="4" id="KW-1185">Reference proteome</keyword>
<dbReference type="Pfam" id="PF12796">
    <property type="entry name" value="Ank_2"/>
    <property type="match status" value="1"/>
</dbReference>
<dbReference type="InterPro" id="IPR026961">
    <property type="entry name" value="PGG_dom"/>
</dbReference>
<feature type="transmembrane region" description="Helical" evidence="1">
    <location>
        <begin position="208"/>
        <end position="225"/>
    </location>
</feature>
<gene>
    <name evidence="3" type="ORF">PHJA_001036500</name>
</gene>
<dbReference type="PANTHER" id="PTHR24128">
    <property type="entry name" value="HOMEOBOX PROTEIN WARIAI"/>
    <property type="match status" value="1"/>
</dbReference>
<evidence type="ECO:0000256" key="1">
    <source>
        <dbReference type="SAM" id="Phobius"/>
    </source>
</evidence>
<dbReference type="AlphaFoldDB" id="A0A830BVF1"/>
<evidence type="ECO:0000259" key="2">
    <source>
        <dbReference type="Pfam" id="PF13962"/>
    </source>
</evidence>
<keyword evidence="1" id="KW-1133">Transmembrane helix</keyword>
<dbReference type="InterPro" id="IPR002110">
    <property type="entry name" value="Ankyrin_rpt"/>
</dbReference>
<organism evidence="3 4">
    <name type="scientific">Phtheirospermum japonicum</name>
    <dbReference type="NCBI Taxonomy" id="374723"/>
    <lineage>
        <taxon>Eukaryota</taxon>
        <taxon>Viridiplantae</taxon>
        <taxon>Streptophyta</taxon>
        <taxon>Embryophyta</taxon>
        <taxon>Tracheophyta</taxon>
        <taxon>Spermatophyta</taxon>
        <taxon>Magnoliopsida</taxon>
        <taxon>eudicotyledons</taxon>
        <taxon>Gunneridae</taxon>
        <taxon>Pentapetalae</taxon>
        <taxon>asterids</taxon>
        <taxon>lamiids</taxon>
        <taxon>Lamiales</taxon>
        <taxon>Orobanchaceae</taxon>
        <taxon>Orobanchaceae incertae sedis</taxon>
        <taxon>Phtheirospermum</taxon>
    </lineage>
</organism>
<keyword evidence="1" id="KW-0812">Transmembrane</keyword>
<accession>A0A830BVF1</accession>
<evidence type="ECO:0000313" key="3">
    <source>
        <dbReference type="EMBL" id="GFP88928.1"/>
    </source>
</evidence>
<comment type="caution">
    <text evidence="3">The sequence shown here is derived from an EMBL/GenBank/DDBJ whole genome shotgun (WGS) entry which is preliminary data.</text>
</comment>
<dbReference type="Gene3D" id="1.25.40.20">
    <property type="entry name" value="Ankyrin repeat-containing domain"/>
    <property type="match status" value="1"/>
</dbReference>
<keyword evidence="1" id="KW-0472">Membrane</keyword>
<dbReference type="SUPFAM" id="SSF48403">
    <property type="entry name" value="Ankyrin repeat"/>
    <property type="match status" value="1"/>
</dbReference>
<feature type="transmembrane region" description="Helical" evidence="1">
    <location>
        <begin position="237"/>
        <end position="259"/>
    </location>
</feature>
<dbReference type="Pfam" id="PF13962">
    <property type="entry name" value="PGG"/>
    <property type="match status" value="1"/>
</dbReference>
<dbReference type="EMBL" id="BMAC01000176">
    <property type="protein sequence ID" value="GFP88928.1"/>
    <property type="molecule type" value="Genomic_DNA"/>
</dbReference>
<dbReference type="PANTHER" id="PTHR24128:SF24">
    <property type="entry name" value="ANKYRIN REPEAT PROTEIN"/>
    <property type="match status" value="1"/>
</dbReference>
<dbReference type="InterPro" id="IPR036770">
    <property type="entry name" value="Ankyrin_rpt-contain_sf"/>
</dbReference>
<proteinExistence type="predicted"/>
<sequence length="309" mass="34771">MESKSRDAIDLVLKWLIRTAREPVLGWKDENQDTALHAAARHGCVEAVKIMVKIAKLNKRNSHNQTPLDIAENGQVAQILKKAHAKKAQQLSPKETAAEYLRSETNILEKAVRGYCFLLKDLTVGMRSVVLVVAVLITTATYQAVLQPPGGVFPADADSGNNTAPPSNVGKMVMAKGQYNQFMPANTVAFTLSMVIIIFVLHGRPYNAILHTCLIFLAYSYLVAMESISESDHVSRTMFILSWNVLSAAFAFKMMYYLVKALFVDVWWLPKCGVTWHNMSYPQRPMCRKVMSLARQLRRQCKLIQRLNK</sequence>